<evidence type="ECO:0000313" key="2">
    <source>
        <dbReference type="EMBL" id="RAL59521.1"/>
    </source>
</evidence>
<evidence type="ECO:0000256" key="1">
    <source>
        <dbReference type="SAM" id="MobiDB-lite"/>
    </source>
</evidence>
<feature type="compositionally biased region" description="Polar residues" evidence="1">
    <location>
        <begin position="248"/>
        <end position="262"/>
    </location>
</feature>
<keyword evidence="3" id="KW-1185">Reference proteome</keyword>
<comment type="caution">
    <text evidence="2">The sequence shown here is derived from an EMBL/GenBank/DDBJ whole genome shotgun (WGS) entry which is preliminary data.</text>
</comment>
<dbReference type="Proteomes" id="UP000249056">
    <property type="component" value="Unassembled WGS sequence"/>
</dbReference>
<sequence length="330" mass="33757">MLLNSSKARGARGNSKGSRGSSRGRGQAGRGASNNSFATPSPSVTTTDPFEKERLENAAKREQRAQNGTTGNNRGRGSSRGGLHSNKQVRFATPPIEQQAGSSGSSANATPSDMKTPFDAGTATPTLSNPFSTTANTALKPSSNIFGAPTKPSGKTTSPSPFAPSSGSNPSKANGFGSASTPQSTGVNPFAPSNVSGTASPSSTFGTPSSVSTTPLSALTNTQKPGILKGTNGSSSKQVSFEKKPERSNQQNASKKLSQANNGFMEKANKAIKQSKASFGNVTSPSSDIASFASSSELASKIDALLRKEKISPPRCSAKNPGDPRERAAV</sequence>
<name>A0A395IH73_9HELO</name>
<gene>
    <name evidence="2" type="ORF">DID88_006515</name>
</gene>
<feature type="compositionally biased region" description="Low complexity" evidence="1">
    <location>
        <begin position="11"/>
        <end position="35"/>
    </location>
</feature>
<accession>A0A395IH73</accession>
<feature type="compositionally biased region" description="Low complexity" evidence="1">
    <location>
        <begin position="98"/>
        <end position="107"/>
    </location>
</feature>
<feature type="region of interest" description="Disordered" evidence="1">
    <location>
        <begin position="1"/>
        <end position="269"/>
    </location>
</feature>
<protein>
    <submittedName>
        <fullName evidence="2">Uncharacterized protein</fullName>
    </submittedName>
</protein>
<dbReference type="AlphaFoldDB" id="A0A395IH73"/>
<dbReference type="EMBL" id="QKRW01000051">
    <property type="protein sequence ID" value="RAL59521.1"/>
    <property type="molecule type" value="Genomic_DNA"/>
</dbReference>
<feature type="compositionally biased region" description="Low complexity" evidence="1">
    <location>
        <begin position="67"/>
        <end position="76"/>
    </location>
</feature>
<feature type="compositionally biased region" description="Polar residues" evidence="1">
    <location>
        <begin position="123"/>
        <end position="145"/>
    </location>
</feature>
<evidence type="ECO:0000313" key="3">
    <source>
        <dbReference type="Proteomes" id="UP000249056"/>
    </source>
</evidence>
<feature type="compositionally biased region" description="Polar residues" evidence="1">
    <location>
        <begin position="153"/>
        <end position="224"/>
    </location>
</feature>
<feature type="compositionally biased region" description="Polar residues" evidence="1">
    <location>
        <begin position="36"/>
        <end position="48"/>
    </location>
</feature>
<feature type="compositionally biased region" description="Basic and acidic residues" evidence="1">
    <location>
        <begin position="49"/>
        <end position="64"/>
    </location>
</feature>
<feature type="region of interest" description="Disordered" evidence="1">
    <location>
        <begin position="306"/>
        <end position="330"/>
    </location>
</feature>
<reference evidence="2 3" key="1">
    <citation type="submission" date="2018-06" db="EMBL/GenBank/DDBJ databases">
        <title>Genome Sequence of the Brown Rot Fungal Pathogen Monilinia fructigena.</title>
        <authorList>
            <person name="Landi L."/>
            <person name="De Miccolis Angelini R.M."/>
            <person name="Pollastro S."/>
            <person name="Abate D."/>
            <person name="Faretra F."/>
            <person name="Romanazzi G."/>
        </authorList>
    </citation>
    <scope>NUCLEOTIDE SEQUENCE [LARGE SCALE GENOMIC DNA]</scope>
    <source>
        <strain evidence="2 3">Mfrg269</strain>
    </source>
</reference>
<proteinExistence type="predicted"/>
<organism evidence="2 3">
    <name type="scientific">Monilinia fructigena</name>
    <dbReference type="NCBI Taxonomy" id="38457"/>
    <lineage>
        <taxon>Eukaryota</taxon>
        <taxon>Fungi</taxon>
        <taxon>Dikarya</taxon>
        <taxon>Ascomycota</taxon>
        <taxon>Pezizomycotina</taxon>
        <taxon>Leotiomycetes</taxon>
        <taxon>Helotiales</taxon>
        <taxon>Sclerotiniaceae</taxon>
        <taxon>Monilinia</taxon>
    </lineage>
</organism>